<dbReference type="Pfam" id="PF13524">
    <property type="entry name" value="Glyco_trans_1_2"/>
    <property type="match status" value="1"/>
</dbReference>
<reference evidence="2" key="1">
    <citation type="submission" date="2011-11" db="EMBL/GenBank/DDBJ databases">
        <title>Improved High-Quality Draft sequence of Desulfovibrio sp. U5L.</title>
        <authorList>
            <consortium name="US DOE Joint Genome Institute"/>
            <person name="Lucas S."/>
            <person name="Han J."/>
            <person name="Lapidus A."/>
            <person name="Cheng J.-F."/>
            <person name="Goodwin L."/>
            <person name="Pitluck S."/>
            <person name="Peters L."/>
            <person name="Ovchinnikova G."/>
            <person name="Held B."/>
            <person name="Detter J.C."/>
            <person name="Han C."/>
            <person name="Tapia R."/>
            <person name="Land M."/>
            <person name="Hauser L."/>
            <person name="Kyrpides N."/>
            <person name="Ivanova N."/>
            <person name="Pagani I."/>
            <person name="Gabster J."/>
            <person name="Walker C."/>
            <person name="Stolyar S."/>
            <person name="Stahl D."/>
            <person name="Arkin A."/>
            <person name="Dehal P."/>
            <person name="Hazen T."/>
            <person name="Woyke T."/>
        </authorList>
    </citation>
    <scope>NUCLEOTIDE SEQUENCE [LARGE SCALE GENOMIC DNA]</scope>
    <source>
        <strain evidence="2">U5L</strain>
    </source>
</reference>
<evidence type="ECO:0000313" key="2">
    <source>
        <dbReference type="EMBL" id="EIG53883.1"/>
    </source>
</evidence>
<name>I2Q277_9BACT</name>
<dbReference type="GO" id="GO:0016740">
    <property type="term" value="F:transferase activity"/>
    <property type="evidence" value="ECO:0007669"/>
    <property type="project" value="UniProtKB-KW"/>
</dbReference>
<dbReference type="HOGENOM" id="CLU_808290_0_0_7"/>
<organism evidence="2">
    <name type="scientific">Desulfovibrio sp. U5L</name>
    <dbReference type="NCBI Taxonomy" id="596152"/>
    <lineage>
        <taxon>Bacteria</taxon>
        <taxon>Pseudomonadati</taxon>
        <taxon>Thermodesulfobacteriota</taxon>
        <taxon>Desulfovibrionia</taxon>
        <taxon>Desulfovibrionales</taxon>
        <taxon>Desulfovibrionaceae</taxon>
        <taxon>Desulfovibrio</taxon>
    </lineage>
</organism>
<evidence type="ECO:0000259" key="1">
    <source>
        <dbReference type="Pfam" id="PF13524"/>
    </source>
</evidence>
<keyword evidence="2" id="KW-0808">Transferase</keyword>
<protein>
    <submittedName>
        <fullName evidence="2">Glycosyltransferase</fullName>
    </submittedName>
</protein>
<dbReference type="SUPFAM" id="SSF53756">
    <property type="entry name" value="UDP-Glycosyltransferase/glycogen phosphorylase"/>
    <property type="match status" value="1"/>
</dbReference>
<feature type="domain" description="Spore protein YkvP/CgeB glycosyl transferase-like" evidence="1">
    <location>
        <begin position="246"/>
        <end position="332"/>
    </location>
</feature>
<dbReference type="OrthoDB" id="7593532at2"/>
<dbReference type="eggNOG" id="COG1216">
    <property type="taxonomic scope" value="Bacteria"/>
</dbReference>
<dbReference type="AlphaFoldDB" id="I2Q277"/>
<dbReference type="InterPro" id="IPR055259">
    <property type="entry name" value="YkvP/CgeB_Glyco_trans-like"/>
</dbReference>
<gene>
    <name evidence="2" type="ORF">DesU5LDRAFT_2217</name>
</gene>
<dbReference type="Gene3D" id="3.40.50.2000">
    <property type="entry name" value="Glycogen Phosphorylase B"/>
    <property type="match status" value="1"/>
</dbReference>
<sequence>MPLTIAWYGFDDPAYACARLRVLEPANALGPAVRLLAGAVPHGPGHRVRTDILDAADLLLIQRYFPSPATAPVLEAVFASGKPVVYDTDDDWTAVPPGHPFAPRMAEILPHILETARRAHGVTVSTPVLAEVFRPLNPRVRVVRNFLPDALWRPVPPPDRPVVAVGLAGTPSHGPDLAPLAAALSGLAGTPGEKVRFVFFGCTPPAGTFPGATTLPFAPDYAAYAARLPRLGCGVGLAPLADTPFNWAKSPIKWMEYAAAGMAGVFADLPPYREVVEPGVTGLLAGPDPAEWREAVSRLVCDAALRRRMAGRAMEAVAAGHLLSAGAREYLDAWTRVAAGGPL</sequence>
<proteinExistence type="predicted"/>
<dbReference type="STRING" id="596152.DesU5LDRAFT_2217"/>
<dbReference type="EMBL" id="JH600068">
    <property type="protein sequence ID" value="EIG53883.1"/>
    <property type="molecule type" value="Genomic_DNA"/>
</dbReference>
<accession>I2Q277</accession>